<dbReference type="SUPFAM" id="SSF51735">
    <property type="entry name" value="NAD(P)-binding Rossmann-fold domains"/>
    <property type="match status" value="1"/>
</dbReference>
<dbReference type="Pfam" id="PF19045">
    <property type="entry name" value="Ligase_CoA_2"/>
    <property type="match status" value="1"/>
</dbReference>
<gene>
    <name evidence="2" type="ORF">C7402_12818</name>
</gene>
<dbReference type="PANTHER" id="PTHR42793">
    <property type="entry name" value="COA BINDING DOMAIN CONTAINING PROTEIN"/>
    <property type="match status" value="1"/>
</dbReference>
<dbReference type="EMBL" id="QEOB01000028">
    <property type="protein sequence ID" value="PVX71595.1"/>
    <property type="molecule type" value="Genomic_DNA"/>
</dbReference>
<dbReference type="Pfam" id="PF13380">
    <property type="entry name" value="CoA_binding_2"/>
    <property type="match status" value="1"/>
</dbReference>
<dbReference type="Gene3D" id="3.40.50.720">
    <property type="entry name" value="NAD(P)-binding Rossmann-like Domain"/>
    <property type="match status" value="1"/>
</dbReference>
<dbReference type="RefSeq" id="WP_165842098.1">
    <property type="nucleotide sequence ID" value="NZ_CAJZAT010000231.1"/>
</dbReference>
<sequence>MSTVSTESTESVSLEEALFRPRGVAIIGASNDPAKLSGRPLDYLLRLGYRGTIVPVNPRRAEVQGVRSYRSLADAPGPVDLAIVVVPSTSVVQALRDCADGGVKAAIVFASGFAEMGGEGTALQDEIEALCSSTGLRVIGPNCLGTFALPSRTFATFSSAFDEQIDMPDDPIALASQSGAVGTFIFASMAALGVGVRYYANTGNEADVCVAEVLGRFARADDVSILMGYLEDARRLPLLAEAAATAQARGKPLLLLKSGATPEGARAVGFHTGSQPGSDDEFNAIVERYGAIRVESMEAAADTAMLFRQGRRATGHRIAIVTSSGGASALTTDAAVQAGLAVDALSPDVREAIRPMLPAYGSVANPVDLTGALLTDPSLIHRVLERVVADARVDMILIVLGNADRGGEALVEGIAAACAATHKPFAVAWSGSTGRPRQWLQQRRIPTYAEPQRAVRALKRLADFSLNARKA</sequence>
<dbReference type="InterPro" id="IPR043938">
    <property type="entry name" value="Ligase_CoA_dom"/>
</dbReference>
<dbReference type="InterPro" id="IPR032875">
    <property type="entry name" value="Succ_CoA_lig_flav_dom"/>
</dbReference>
<dbReference type="InterPro" id="IPR003781">
    <property type="entry name" value="CoA-bd"/>
</dbReference>
<evidence type="ECO:0000313" key="3">
    <source>
        <dbReference type="Proteomes" id="UP000245712"/>
    </source>
</evidence>
<comment type="caution">
    <text evidence="2">The sequence shown here is derived from an EMBL/GenBank/DDBJ whole genome shotgun (WGS) entry which is preliminary data.</text>
</comment>
<dbReference type="InterPro" id="IPR016102">
    <property type="entry name" value="Succinyl-CoA_synth-like"/>
</dbReference>
<dbReference type="Proteomes" id="UP000245712">
    <property type="component" value="Unassembled WGS sequence"/>
</dbReference>
<reference evidence="2 3" key="1">
    <citation type="submission" date="2018-05" db="EMBL/GenBank/DDBJ databases">
        <title>Genomic Encyclopedia of Type Strains, Phase IV (KMG-V): Genome sequencing to study the core and pangenomes of soil and plant-associated prokaryotes.</title>
        <authorList>
            <person name="Whitman W."/>
        </authorList>
    </citation>
    <scope>NUCLEOTIDE SEQUENCE [LARGE SCALE GENOMIC DNA]</scope>
    <source>
        <strain evidence="2 3">SCZa-39</strain>
    </source>
</reference>
<dbReference type="SMART" id="SM00881">
    <property type="entry name" value="CoA_binding"/>
    <property type="match status" value="1"/>
</dbReference>
<dbReference type="Gene3D" id="3.40.50.261">
    <property type="entry name" value="Succinyl-CoA synthetase domains"/>
    <property type="match status" value="2"/>
</dbReference>
<name>A0ABX5KDJ8_9BURK</name>
<dbReference type="Pfam" id="PF13607">
    <property type="entry name" value="Succ_CoA_lig"/>
    <property type="match status" value="1"/>
</dbReference>
<evidence type="ECO:0000259" key="1">
    <source>
        <dbReference type="SMART" id="SM00881"/>
    </source>
</evidence>
<feature type="domain" description="CoA-binding" evidence="1">
    <location>
        <begin position="18"/>
        <end position="113"/>
    </location>
</feature>
<dbReference type="InterPro" id="IPR036291">
    <property type="entry name" value="NAD(P)-bd_dom_sf"/>
</dbReference>
<protein>
    <submittedName>
        <fullName evidence="2">Acyl-CoA synthetase (NDP forming)</fullName>
    </submittedName>
</protein>
<evidence type="ECO:0000313" key="2">
    <source>
        <dbReference type="EMBL" id="PVX71595.1"/>
    </source>
</evidence>
<accession>A0ABX5KDJ8</accession>
<dbReference type="SUPFAM" id="SSF52210">
    <property type="entry name" value="Succinyl-CoA synthetase domains"/>
    <property type="match status" value="2"/>
</dbReference>
<dbReference type="PANTHER" id="PTHR42793:SF4">
    <property type="entry name" value="BLL6376 PROTEIN"/>
    <property type="match status" value="1"/>
</dbReference>
<proteinExistence type="predicted"/>
<organism evidence="2 3">
    <name type="scientific">Paraburkholderia unamae</name>
    <dbReference type="NCBI Taxonomy" id="219649"/>
    <lineage>
        <taxon>Bacteria</taxon>
        <taxon>Pseudomonadati</taxon>
        <taxon>Pseudomonadota</taxon>
        <taxon>Betaproteobacteria</taxon>
        <taxon>Burkholderiales</taxon>
        <taxon>Burkholderiaceae</taxon>
        <taxon>Paraburkholderia</taxon>
    </lineage>
</organism>
<keyword evidence="3" id="KW-1185">Reference proteome</keyword>